<name>A0A0W0WP03_9GAMM</name>
<accession>A0A0W0WP03</accession>
<dbReference type="EMBL" id="LNYO01000021">
    <property type="protein sequence ID" value="KTD33846.1"/>
    <property type="molecule type" value="Genomic_DNA"/>
</dbReference>
<keyword evidence="2" id="KW-1185">Reference proteome</keyword>
<reference evidence="1 2" key="1">
    <citation type="submission" date="2015-11" db="EMBL/GenBank/DDBJ databases">
        <title>Genomic analysis of 38 Legionella species identifies large and diverse effector repertoires.</title>
        <authorList>
            <person name="Burstein D."/>
            <person name="Amaro F."/>
            <person name="Zusman T."/>
            <person name="Lifshitz Z."/>
            <person name="Cohen O."/>
            <person name="Gilbert J.A."/>
            <person name="Pupko T."/>
            <person name="Shuman H.A."/>
            <person name="Segal G."/>
        </authorList>
    </citation>
    <scope>NUCLEOTIDE SEQUENCE [LARGE SCALE GENOMIC DNA]</scope>
    <source>
        <strain evidence="1 2">ATCC 49506</strain>
    </source>
</reference>
<organism evidence="1 2">
    <name type="scientific">Legionella nautarum</name>
    <dbReference type="NCBI Taxonomy" id="45070"/>
    <lineage>
        <taxon>Bacteria</taxon>
        <taxon>Pseudomonadati</taxon>
        <taxon>Pseudomonadota</taxon>
        <taxon>Gammaproteobacteria</taxon>
        <taxon>Legionellales</taxon>
        <taxon>Legionellaceae</taxon>
        <taxon>Legionella</taxon>
    </lineage>
</organism>
<dbReference type="RefSeq" id="WP_058505151.1">
    <property type="nucleotide sequence ID" value="NZ_CAAAIF010000012.1"/>
</dbReference>
<dbReference type="AlphaFoldDB" id="A0A0W0WP03"/>
<evidence type="ECO:0000313" key="2">
    <source>
        <dbReference type="Proteomes" id="UP000054725"/>
    </source>
</evidence>
<gene>
    <name evidence="1" type="ORF">Lnau_2138</name>
</gene>
<evidence type="ECO:0000313" key="1">
    <source>
        <dbReference type="EMBL" id="KTD33846.1"/>
    </source>
</evidence>
<protein>
    <recommendedName>
        <fullName evidence="3">Coiled-coil protein</fullName>
    </recommendedName>
</protein>
<evidence type="ECO:0008006" key="3">
    <source>
        <dbReference type="Google" id="ProtNLM"/>
    </source>
</evidence>
<dbReference type="PATRIC" id="fig|45070.6.peg.2258"/>
<sequence>MDSIHELDRLRKKWMKLEDELQNDLNQGISEEEFLVKDQICQAVHKEWQNFLFKHKKDIFLKVENEK</sequence>
<dbReference type="Proteomes" id="UP000054725">
    <property type="component" value="Unassembled WGS sequence"/>
</dbReference>
<comment type="caution">
    <text evidence="1">The sequence shown here is derived from an EMBL/GenBank/DDBJ whole genome shotgun (WGS) entry which is preliminary data.</text>
</comment>
<proteinExistence type="predicted"/>